<reference evidence="2 3" key="1">
    <citation type="journal article" date="2016" name="Nat. Commun.">
        <title>Thousands of microbial genomes shed light on interconnected biogeochemical processes in an aquifer system.</title>
        <authorList>
            <person name="Anantharaman K."/>
            <person name="Brown C.T."/>
            <person name="Hug L.A."/>
            <person name="Sharon I."/>
            <person name="Castelle C.J."/>
            <person name="Probst A.J."/>
            <person name="Thomas B.C."/>
            <person name="Singh A."/>
            <person name="Wilkins M.J."/>
            <person name="Karaoz U."/>
            <person name="Brodie E.L."/>
            <person name="Williams K.H."/>
            <person name="Hubbard S.S."/>
            <person name="Banfield J.F."/>
        </authorList>
    </citation>
    <scope>NUCLEOTIDE SEQUENCE [LARGE SCALE GENOMIC DNA]</scope>
    <source>
        <strain evidence="3">RIFCSPHIGHO2_01_FULL_58_15</strain>
    </source>
</reference>
<protein>
    <submittedName>
        <fullName evidence="2">Uncharacterized protein</fullName>
    </submittedName>
</protein>
<name>A0A1G2PR39_TERXR</name>
<feature type="transmembrane region" description="Helical" evidence="1">
    <location>
        <begin position="55"/>
        <end position="80"/>
    </location>
</feature>
<dbReference type="AlphaFoldDB" id="A0A1G2PR39"/>
<evidence type="ECO:0000313" key="3">
    <source>
        <dbReference type="Proteomes" id="UP000178690"/>
    </source>
</evidence>
<evidence type="ECO:0000313" key="2">
    <source>
        <dbReference type="EMBL" id="OHA50042.1"/>
    </source>
</evidence>
<keyword evidence="1" id="KW-0812">Transmembrane</keyword>
<evidence type="ECO:0000256" key="1">
    <source>
        <dbReference type="SAM" id="Phobius"/>
    </source>
</evidence>
<dbReference type="EMBL" id="MHST01000002">
    <property type="protein sequence ID" value="OHA50042.1"/>
    <property type="molecule type" value="Genomic_DNA"/>
</dbReference>
<sequence>MKVVFLLLLFFSVAAGTLVLPDGAAAAGLVPCGGAGESPCQFCHLFVLIHNIYNFLALQITPALAVVLFLAGGAALMFSGANEGLKATGKRIILGTVIGVTLVLLSWVLVNTTINVIAGFGVESEIAGQPAGFPWPWNAPDCSTGSGFVPAP</sequence>
<keyword evidence="1" id="KW-0472">Membrane</keyword>
<feature type="transmembrane region" description="Helical" evidence="1">
    <location>
        <begin position="92"/>
        <end position="110"/>
    </location>
</feature>
<dbReference type="Proteomes" id="UP000178690">
    <property type="component" value="Unassembled WGS sequence"/>
</dbReference>
<accession>A0A1G2PR39</accession>
<organism evidence="2 3">
    <name type="scientific">Terrybacteria sp. (strain RIFCSPHIGHO2_01_FULL_58_15)</name>
    <dbReference type="NCBI Taxonomy" id="1802363"/>
    <lineage>
        <taxon>Bacteria</taxon>
        <taxon>Candidatus Terryibacteriota</taxon>
    </lineage>
</organism>
<proteinExistence type="predicted"/>
<dbReference type="STRING" id="1802363.A2682_02190"/>
<gene>
    <name evidence="2" type="ORF">A2682_02190</name>
</gene>
<comment type="caution">
    <text evidence="2">The sequence shown here is derived from an EMBL/GenBank/DDBJ whole genome shotgun (WGS) entry which is preliminary data.</text>
</comment>
<keyword evidence="1" id="KW-1133">Transmembrane helix</keyword>